<name>A0A368E021_9PROT</name>
<reference evidence="2 3" key="1">
    <citation type="journal article" date="2018" name="Microbiome">
        <title>Fine metagenomic profile of the Mediterranean stratified and mixed water columns revealed by assembly and recruitment.</title>
        <authorList>
            <person name="Haro-Moreno J.M."/>
            <person name="Lopez-Perez M."/>
            <person name="De La Torre J.R."/>
            <person name="Picazo A."/>
            <person name="Camacho A."/>
            <person name="Rodriguez-Valera F."/>
        </authorList>
    </citation>
    <scope>NUCLEOTIDE SEQUENCE [LARGE SCALE GENOMIC DNA]</scope>
    <source>
        <strain evidence="2">MED-G55</strain>
    </source>
</reference>
<keyword evidence="1" id="KW-0520">NAD</keyword>
<dbReference type="AlphaFoldDB" id="A0A368E021"/>
<protein>
    <submittedName>
        <fullName evidence="2">SDR family NAD(P)-dependent oxidoreductase</fullName>
    </submittedName>
</protein>
<dbReference type="Gene3D" id="3.40.50.720">
    <property type="entry name" value="NAD(P)-binding Rossmann-like Domain"/>
    <property type="match status" value="1"/>
</dbReference>
<dbReference type="InterPro" id="IPR036291">
    <property type="entry name" value="NAD(P)-bd_dom_sf"/>
</dbReference>
<gene>
    <name evidence="2" type="ORF">DBW69_03195</name>
</gene>
<dbReference type="EMBL" id="QOQF01000008">
    <property type="protein sequence ID" value="RCL77437.1"/>
    <property type="molecule type" value="Genomic_DNA"/>
</dbReference>
<evidence type="ECO:0000256" key="1">
    <source>
        <dbReference type="ARBA" id="ARBA00023027"/>
    </source>
</evidence>
<evidence type="ECO:0000313" key="2">
    <source>
        <dbReference type="EMBL" id="RCL77437.1"/>
    </source>
</evidence>
<evidence type="ECO:0000313" key="3">
    <source>
        <dbReference type="Proteomes" id="UP000252132"/>
    </source>
</evidence>
<accession>A0A368E021</accession>
<sequence>MGGLAVNLFCFGLGYCADYLSTKLTKQGWQVSATCRTPEKAAVMKASGIRPILLSDKELTAAELGNADHVLVSAPPEQDGSDPVLNMAGAALAALQDQIKWVGYLSTTGVYGDHQGAWIDEETLAGPLSERGQRRVSAESQWASTGLPMHYFRLAGIYGPGRNSLRALQNGTARRIVKEGQVFSRIHLSDISTILEASIAKPNAGRAYSVCDDAPAPPQDVVTYAADLMGVSPPALQNFATAELSPMARSFYGENKRIRNNRIKEELGVTLLYPDYRVGLSALWESKTY</sequence>
<organism evidence="2 3">
    <name type="scientific">PS1 clade bacterium</name>
    <dbReference type="NCBI Taxonomy" id="2175152"/>
    <lineage>
        <taxon>Bacteria</taxon>
        <taxon>Pseudomonadati</taxon>
        <taxon>Pseudomonadota</taxon>
        <taxon>Alphaproteobacteria</taxon>
        <taxon>PS1 clade</taxon>
    </lineage>
</organism>
<dbReference type="SUPFAM" id="SSF51735">
    <property type="entry name" value="NAD(P)-binding Rossmann-fold domains"/>
    <property type="match status" value="1"/>
</dbReference>
<proteinExistence type="predicted"/>
<dbReference type="CDD" id="cd05266">
    <property type="entry name" value="SDR_a4"/>
    <property type="match status" value="1"/>
</dbReference>
<dbReference type="Proteomes" id="UP000252132">
    <property type="component" value="Unassembled WGS sequence"/>
</dbReference>
<dbReference type="PANTHER" id="PTHR43574">
    <property type="entry name" value="EPIMERASE-RELATED"/>
    <property type="match status" value="1"/>
</dbReference>
<comment type="caution">
    <text evidence="2">The sequence shown here is derived from an EMBL/GenBank/DDBJ whole genome shotgun (WGS) entry which is preliminary data.</text>
</comment>